<sequence>MAGFSKYTLTIIAVLSLLTGTFAAPVLVLELIDYVSLLETAPGLPTPKDLGLTNPDLTRPPPDIAAHQIREILNKRYNPYWGYKMRG</sequence>
<comment type="caution">
    <text evidence="4">The sequence shown here is derived from an EMBL/GenBank/DDBJ whole genome shotgun (WGS) entry which is preliminary data.</text>
</comment>
<dbReference type="EMBL" id="JAABOE010000029">
    <property type="protein sequence ID" value="KAF3182629.1"/>
    <property type="molecule type" value="Genomic_DNA"/>
</dbReference>
<dbReference type="OrthoDB" id="2112446at2759"/>
<dbReference type="AlphaFoldDB" id="A0A6G1M9C4"/>
<dbReference type="EMBL" id="WIPF01000022">
    <property type="protein sequence ID" value="KAF3226676.1"/>
    <property type="molecule type" value="Genomic_DNA"/>
</dbReference>
<evidence type="ECO:0000313" key="7">
    <source>
        <dbReference type="Proteomes" id="UP000483672"/>
    </source>
</evidence>
<name>A0A6G1M9C4_ORBOL</name>
<evidence type="ECO:0000313" key="1">
    <source>
        <dbReference type="EMBL" id="KAF3182629.1"/>
    </source>
</evidence>
<dbReference type="Proteomes" id="UP000479691">
    <property type="component" value="Unassembled WGS sequence"/>
</dbReference>
<dbReference type="EMBL" id="WIWT01000002">
    <property type="protein sequence ID" value="KAF3222997.1"/>
    <property type="molecule type" value="Genomic_DNA"/>
</dbReference>
<dbReference type="Proteomes" id="UP000614610">
    <property type="component" value="Unassembled WGS sequence"/>
</dbReference>
<protein>
    <submittedName>
        <fullName evidence="4">Uncharacterized protein</fullName>
    </submittedName>
</protein>
<proteinExistence type="predicted"/>
<dbReference type="Proteomes" id="UP000483672">
    <property type="component" value="Unassembled WGS sequence"/>
</dbReference>
<evidence type="ECO:0000313" key="5">
    <source>
        <dbReference type="Proteomes" id="UP000472727"/>
    </source>
</evidence>
<evidence type="ECO:0000313" key="2">
    <source>
        <dbReference type="EMBL" id="KAF3222997.1"/>
    </source>
</evidence>
<evidence type="ECO:0000313" key="6">
    <source>
        <dbReference type="Proteomes" id="UP000479691"/>
    </source>
</evidence>
<organism evidence="4 7">
    <name type="scientific">Orbilia oligospora</name>
    <name type="common">Nematode-trapping fungus</name>
    <name type="synonym">Arthrobotrys oligospora</name>
    <dbReference type="NCBI Taxonomy" id="2813651"/>
    <lineage>
        <taxon>Eukaryota</taxon>
        <taxon>Fungi</taxon>
        <taxon>Dikarya</taxon>
        <taxon>Ascomycota</taxon>
        <taxon>Pezizomycotina</taxon>
        <taxon>Orbiliomycetes</taxon>
        <taxon>Orbiliales</taxon>
        <taxon>Orbiliaceae</taxon>
        <taxon>Orbilia</taxon>
    </lineage>
</organism>
<reference evidence="5 6" key="1">
    <citation type="submission" date="2019-06" db="EMBL/GenBank/DDBJ databases">
        <authorList>
            <person name="Palmer J.M."/>
        </authorList>
    </citation>
    <scope>NUCLEOTIDE SEQUENCE [LARGE SCALE GENOMIC DNA]</scope>
    <source>
        <strain evidence="3 5">TWF106</strain>
        <strain evidence="4 7">TWF191</strain>
        <strain evidence="2">TWF679</strain>
        <strain evidence="1 6">TWF788</strain>
    </source>
</reference>
<dbReference type="EMBL" id="WIWS01000011">
    <property type="protein sequence ID" value="KAF3226297.1"/>
    <property type="molecule type" value="Genomic_DNA"/>
</dbReference>
<evidence type="ECO:0000313" key="3">
    <source>
        <dbReference type="EMBL" id="KAF3226297.1"/>
    </source>
</evidence>
<dbReference type="Proteomes" id="UP000472727">
    <property type="component" value="Unassembled WGS sequence"/>
</dbReference>
<gene>
    <name evidence="3" type="ORF">TWF106_000792</name>
    <name evidence="4" type="ORF">TWF191_004499</name>
    <name evidence="2" type="ORF">TWF679_004195</name>
    <name evidence="1" type="ORF">TWF788_005943</name>
</gene>
<evidence type="ECO:0000313" key="4">
    <source>
        <dbReference type="EMBL" id="KAF3226676.1"/>
    </source>
</evidence>
<accession>A0A6G1M9C4</accession>